<feature type="domain" description="HTH-type transcriptional regulator MT1864/Rv1816-like C-terminal" evidence="3">
    <location>
        <begin position="83"/>
        <end position="179"/>
    </location>
</feature>
<dbReference type="Proteomes" id="UP000680638">
    <property type="component" value="Unassembled WGS sequence"/>
</dbReference>
<dbReference type="Gene3D" id="1.10.10.60">
    <property type="entry name" value="Homeodomain-like"/>
    <property type="match status" value="1"/>
</dbReference>
<dbReference type="InterPro" id="IPR009057">
    <property type="entry name" value="Homeodomain-like_sf"/>
</dbReference>
<evidence type="ECO:0000313" key="4">
    <source>
        <dbReference type="EMBL" id="GIO66704.1"/>
    </source>
</evidence>
<dbReference type="Gene3D" id="1.10.357.10">
    <property type="entry name" value="Tetracycline Repressor, domain 2"/>
    <property type="match status" value="1"/>
</dbReference>
<evidence type="ECO:0000256" key="2">
    <source>
        <dbReference type="ARBA" id="ARBA00023163"/>
    </source>
</evidence>
<accession>A0ABQ4LTX8</accession>
<protein>
    <submittedName>
        <fullName evidence="4">TetR family transcriptional regulator</fullName>
    </submittedName>
</protein>
<proteinExistence type="predicted"/>
<dbReference type="Pfam" id="PF13305">
    <property type="entry name" value="TetR_C_33"/>
    <property type="match status" value="1"/>
</dbReference>
<keyword evidence="2" id="KW-0804">Transcription</keyword>
<dbReference type="EMBL" id="BORW01000005">
    <property type="protein sequence ID" value="GIO66704.1"/>
    <property type="molecule type" value="Genomic_DNA"/>
</dbReference>
<comment type="caution">
    <text evidence="4">The sequence shown here is derived from an EMBL/GenBank/DDBJ whole genome shotgun (WGS) entry which is preliminary data.</text>
</comment>
<dbReference type="InterPro" id="IPR036271">
    <property type="entry name" value="Tet_transcr_reg_TetR-rel_C_sf"/>
</dbReference>
<dbReference type="SUPFAM" id="SSF46689">
    <property type="entry name" value="Homeodomain-like"/>
    <property type="match status" value="1"/>
</dbReference>
<evidence type="ECO:0000259" key="3">
    <source>
        <dbReference type="Pfam" id="PF13305"/>
    </source>
</evidence>
<evidence type="ECO:0000313" key="5">
    <source>
        <dbReference type="Proteomes" id="UP000680638"/>
    </source>
</evidence>
<gene>
    <name evidence="4" type="ORF">J21TS3_15250</name>
</gene>
<name>A0ABQ4LTX8_9BACL</name>
<reference evidence="4 5" key="1">
    <citation type="submission" date="2021-03" db="EMBL/GenBank/DDBJ databases">
        <title>Antimicrobial resistance genes in bacteria isolated from Japanese honey, and their potential for conferring macrolide and lincosamide resistance in the American foulbrood pathogen Paenibacillus larvae.</title>
        <authorList>
            <person name="Okamoto M."/>
            <person name="Kumagai M."/>
            <person name="Kanamori H."/>
            <person name="Takamatsu D."/>
        </authorList>
    </citation>
    <scope>NUCLEOTIDE SEQUENCE [LARGE SCALE GENOMIC DNA]</scope>
    <source>
        <strain evidence="4 5">J21TS3</strain>
    </source>
</reference>
<organism evidence="4 5">
    <name type="scientific">Paenibacillus cookii</name>
    <dbReference type="NCBI Taxonomy" id="157839"/>
    <lineage>
        <taxon>Bacteria</taxon>
        <taxon>Bacillati</taxon>
        <taxon>Bacillota</taxon>
        <taxon>Bacilli</taxon>
        <taxon>Bacillales</taxon>
        <taxon>Paenibacillaceae</taxon>
        <taxon>Paenibacillus</taxon>
    </lineage>
</organism>
<sequence length="192" mass="21349">MAKMGLDRHTLLVAAAEIADESGLDSLTLAALAQKLKVRSPSLYNHVNGLPDLRAALTVHCIRLLVETTRDAVIGKTGDDAILSLCGAYLRFARSRPGLYEAFYKVNTQRHEELESAKQELLNLFLRIMEPYGLGETETLHAIRGLRSLLHGFASLEQHGGFQMDLKVDESVEYVLRAFLEGLHTSKKPIHK</sequence>
<dbReference type="InterPro" id="IPR025996">
    <property type="entry name" value="MT1864/Rv1816-like_C"/>
</dbReference>
<dbReference type="SUPFAM" id="SSF48498">
    <property type="entry name" value="Tetracyclin repressor-like, C-terminal domain"/>
    <property type="match status" value="1"/>
</dbReference>
<evidence type="ECO:0000256" key="1">
    <source>
        <dbReference type="ARBA" id="ARBA00023015"/>
    </source>
</evidence>
<dbReference type="RefSeq" id="WP_212948770.1">
    <property type="nucleotide sequence ID" value="NZ_BORW01000005.1"/>
</dbReference>
<keyword evidence="5" id="KW-1185">Reference proteome</keyword>
<keyword evidence="1" id="KW-0805">Transcription regulation</keyword>